<dbReference type="NCBIfam" id="TIGR02807">
    <property type="entry name" value="cas6_cmx6"/>
    <property type="match status" value="1"/>
</dbReference>
<dbReference type="InterPro" id="IPR014174">
    <property type="entry name" value="CRISPR-assoc_prot_Cas6/Cmx6"/>
</dbReference>
<comment type="caution">
    <text evidence="1">The sequence shown here is derived from an EMBL/GenBank/DDBJ whole genome shotgun (WGS) entry which is preliminary data.</text>
</comment>
<dbReference type="RefSeq" id="WP_194027790.1">
    <property type="nucleotide sequence ID" value="NZ_JADEWZ010000002.1"/>
</dbReference>
<evidence type="ECO:0000313" key="2">
    <source>
        <dbReference type="Proteomes" id="UP000654482"/>
    </source>
</evidence>
<keyword evidence="2" id="KW-1185">Reference proteome</keyword>
<gene>
    <name evidence="1" type="primary">cas6</name>
    <name evidence="1" type="ORF">IQ249_02235</name>
</gene>
<accession>A0A8J7B306</accession>
<proteinExistence type="predicted"/>
<reference evidence="1" key="1">
    <citation type="submission" date="2020-10" db="EMBL/GenBank/DDBJ databases">
        <authorList>
            <person name="Castelo-Branco R."/>
            <person name="Eusebio N."/>
            <person name="Adriana R."/>
            <person name="Vieira A."/>
            <person name="Brugerolle De Fraissinette N."/>
            <person name="Rezende De Castro R."/>
            <person name="Schneider M.P."/>
            <person name="Vasconcelos V."/>
            <person name="Leao P.N."/>
        </authorList>
    </citation>
    <scope>NUCLEOTIDE SEQUENCE</scope>
    <source>
        <strain evidence="1">LEGE 07157</strain>
    </source>
</reference>
<organism evidence="1 2">
    <name type="scientific">Lusitaniella coriacea LEGE 07157</name>
    <dbReference type="NCBI Taxonomy" id="945747"/>
    <lineage>
        <taxon>Bacteria</taxon>
        <taxon>Bacillati</taxon>
        <taxon>Cyanobacteriota</taxon>
        <taxon>Cyanophyceae</taxon>
        <taxon>Spirulinales</taxon>
        <taxon>Lusitaniellaceae</taxon>
        <taxon>Lusitaniella</taxon>
    </lineage>
</organism>
<name>A0A8J7B306_9CYAN</name>
<dbReference type="AlphaFoldDB" id="A0A8J7B306"/>
<dbReference type="EMBL" id="JADEWZ010000002">
    <property type="protein sequence ID" value="MBE9114707.1"/>
    <property type="molecule type" value="Genomic_DNA"/>
</dbReference>
<dbReference type="Pfam" id="PF09559">
    <property type="entry name" value="Cas6"/>
    <property type="match status" value="1"/>
</dbReference>
<protein>
    <submittedName>
        <fullName evidence="1">Type I-MYXAN CRISPR-associated protein Cas6/Cmx6</fullName>
    </submittedName>
</protein>
<dbReference type="Proteomes" id="UP000654482">
    <property type="component" value="Unassembled WGS sequence"/>
</dbReference>
<evidence type="ECO:0000313" key="1">
    <source>
        <dbReference type="EMBL" id="MBE9114707.1"/>
    </source>
</evidence>
<sequence length="221" mass="24121">MTTSATVSASTAARETLEPFVELKFPVRGTQLPADHNYGLYAALVHQIPELRQQHDISILTIPGFGDRQGKISLTSDSCIRIRVPISKIPLAYQLAGKPIAIGKHPINIGIPQVSVLHPSANLRARIVTIKGYMQSEPFLAAARRQLSNLDISAKISIPADRSGNPSRKTLKIKRYTIVGFTTEISGLSDEDSIQLQRCGLGGKRHMGCGIFLPCKEDRDV</sequence>